<keyword evidence="4" id="KW-0411">Iron-sulfur</keyword>
<dbReference type="SUPFAM" id="SSF102114">
    <property type="entry name" value="Radical SAM enzymes"/>
    <property type="match status" value="1"/>
</dbReference>
<dbReference type="Pfam" id="PF04055">
    <property type="entry name" value="Radical_SAM"/>
    <property type="match status" value="1"/>
</dbReference>
<feature type="domain" description="Radical SAM core" evidence="5">
    <location>
        <begin position="1"/>
        <end position="213"/>
    </location>
</feature>
<dbReference type="Proteomes" id="UP000466104">
    <property type="component" value="Unassembled WGS sequence"/>
</dbReference>
<evidence type="ECO:0000256" key="1">
    <source>
        <dbReference type="ARBA" id="ARBA00022691"/>
    </source>
</evidence>
<dbReference type="InterPro" id="IPR050377">
    <property type="entry name" value="Radical_SAM_PqqE_MftC-like"/>
</dbReference>
<dbReference type="SFLD" id="SFLDG01067">
    <property type="entry name" value="SPASM/twitch_domain_containing"/>
    <property type="match status" value="1"/>
</dbReference>
<accession>A0A7K0J4W5</accession>
<protein>
    <submittedName>
        <fullName evidence="6">Radical SAM protein</fullName>
    </submittedName>
</protein>
<reference evidence="6 7" key="1">
    <citation type="submission" date="2019-08" db="EMBL/GenBank/DDBJ databases">
        <title>In-depth cultivation of the pig gut microbiome towards novel bacterial diversity and tailored functional studies.</title>
        <authorList>
            <person name="Wylensek D."/>
            <person name="Hitch T.C.A."/>
            <person name="Clavel T."/>
        </authorList>
    </citation>
    <scope>NUCLEOTIDE SEQUENCE [LARGE SCALE GENOMIC DNA]</scope>
    <source>
        <strain evidence="6 7">WCA-380-WT-3A</strain>
    </source>
</reference>
<organism evidence="6 7">
    <name type="scientific">Cutibacterium porci</name>
    <dbReference type="NCBI Taxonomy" id="2605781"/>
    <lineage>
        <taxon>Bacteria</taxon>
        <taxon>Bacillati</taxon>
        <taxon>Actinomycetota</taxon>
        <taxon>Actinomycetes</taxon>
        <taxon>Propionibacteriales</taxon>
        <taxon>Propionibacteriaceae</taxon>
        <taxon>Cutibacterium</taxon>
    </lineage>
</organism>
<keyword evidence="7" id="KW-1185">Reference proteome</keyword>
<proteinExistence type="predicted"/>
<dbReference type="PANTHER" id="PTHR11228">
    <property type="entry name" value="RADICAL SAM DOMAIN PROTEIN"/>
    <property type="match status" value="1"/>
</dbReference>
<dbReference type="SFLD" id="SFLDS00029">
    <property type="entry name" value="Radical_SAM"/>
    <property type="match status" value="1"/>
</dbReference>
<dbReference type="GO" id="GO:0046872">
    <property type="term" value="F:metal ion binding"/>
    <property type="evidence" value="ECO:0007669"/>
    <property type="project" value="UniProtKB-KW"/>
</dbReference>
<dbReference type="RefSeq" id="WP_154561682.1">
    <property type="nucleotide sequence ID" value="NZ_VUMG01000001.1"/>
</dbReference>
<dbReference type="CDD" id="cd01335">
    <property type="entry name" value="Radical_SAM"/>
    <property type="match status" value="1"/>
</dbReference>
<dbReference type="Gene3D" id="3.20.20.70">
    <property type="entry name" value="Aldolase class I"/>
    <property type="match status" value="1"/>
</dbReference>
<evidence type="ECO:0000313" key="6">
    <source>
        <dbReference type="EMBL" id="MSS44986.1"/>
    </source>
</evidence>
<keyword evidence="3" id="KW-0408">Iron</keyword>
<dbReference type="GO" id="GO:0051536">
    <property type="term" value="F:iron-sulfur cluster binding"/>
    <property type="evidence" value="ECO:0007669"/>
    <property type="project" value="UniProtKB-KW"/>
</dbReference>
<evidence type="ECO:0000313" key="7">
    <source>
        <dbReference type="Proteomes" id="UP000466104"/>
    </source>
</evidence>
<comment type="caution">
    <text evidence="6">The sequence shown here is derived from an EMBL/GenBank/DDBJ whole genome shotgun (WGS) entry which is preliminary data.</text>
</comment>
<dbReference type="PANTHER" id="PTHR11228:SF34">
    <property type="entry name" value="TUNGSTEN-CONTAINING ALDEHYDE FERREDOXIN OXIDOREDUCTASE COFACTOR MODIFYING PROTEIN"/>
    <property type="match status" value="1"/>
</dbReference>
<evidence type="ECO:0000256" key="3">
    <source>
        <dbReference type="ARBA" id="ARBA00023004"/>
    </source>
</evidence>
<name>A0A7K0J4W5_9ACTN</name>
<evidence type="ECO:0000256" key="4">
    <source>
        <dbReference type="ARBA" id="ARBA00023014"/>
    </source>
</evidence>
<dbReference type="InterPro" id="IPR058240">
    <property type="entry name" value="rSAM_sf"/>
</dbReference>
<dbReference type="AlphaFoldDB" id="A0A7K0J4W5"/>
<dbReference type="PROSITE" id="PS51918">
    <property type="entry name" value="RADICAL_SAM"/>
    <property type="match status" value="1"/>
</dbReference>
<dbReference type="InterPro" id="IPR007197">
    <property type="entry name" value="rSAM"/>
</dbReference>
<sequence length="302" mass="33598">MLGTLSVVVGTACPLKCTYCFNMTNLDSPVLQAKKESERTLAGRWTRQRIKRLVCEAKEVGYRRIMLTGGEPLIYPSTKMWIESCGDLNLKTVIVTSLLLISRSLEECLRDHVSNIEMRVSVGGYNQATHDRYRGGWEQLIKGLELLRRIGMSTHITVVLTRRILGEMSLFQAFCDEWGGVPNVAALSPGESSRVDPADFLETAARSEWDAALTVVSSRLRAQLTLLREFYTGGLKPKYCAMNDTSHVILPDGTLTGCFHRTDLLRGNIFNHSLATLLNSNAAGEPKPPECFGPNCYTIHID</sequence>
<gene>
    <name evidence="6" type="ORF">FYJ43_02745</name>
</gene>
<dbReference type="EMBL" id="VUMG01000001">
    <property type="protein sequence ID" value="MSS44986.1"/>
    <property type="molecule type" value="Genomic_DNA"/>
</dbReference>
<keyword evidence="1" id="KW-0949">S-adenosyl-L-methionine</keyword>
<keyword evidence="2" id="KW-0479">Metal-binding</keyword>
<dbReference type="GO" id="GO:0003824">
    <property type="term" value="F:catalytic activity"/>
    <property type="evidence" value="ECO:0007669"/>
    <property type="project" value="InterPro"/>
</dbReference>
<evidence type="ECO:0000259" key="5">
    <source>
        <dbReference type="PROSITE" id="PS51918"/>
    </source>
</evidence>
<evidence type="ECO:0000256" key="2">
    <source>
        <dbReference type="ARBA" id="ARBA00022723"/>
    </source>
</evidence>
<dbReference type="InterPro" id="IPR013785">
    <property type="entry name" value="Aldolase_TIM"/>
</dbReference>